<evidence type="ECO:0000313" key="10">
    <source>
        <dbReference type="Proteomes" id="UP000000844"/>
    </source>
</evidence>
<dbReference type="AlphaFoldDB" id="D3PV67"/>
<feature type="domain" description="ABC3 transporter permease C-terminal" evidence="8">
    <location>
        <begin position="275"/>
        <end position="393"/>
    </location>
</feature>
<protein>
    <recommendedName>
        <fullName evidence="8">ABC3 transporter permease C-terminal domain-containing protein</fullName>
    </recommendedName>
</protein>
<dbReference type="eggNOG" id="COG4591">
    <property type="taxonomic scope" value="Bacteria"/>
</dbReference>
<evidence type="ECO:0000256" key="7">
    <source>
        <dbReference type="SAM" id="Phobius"/>
    </source>
</evidence>
<reference evidence="9 10" key="1">
    <citation type="journal article" date="2009" name="Stand. Genomic Sci.">
        <title>Complete genome sequence of Stackebrandtia nassauensis type strain (LLR-40K-21).</title>
        <authorList>
            <person name="Munk C."/>
            <person name="Lapidus A."/>
            <person name="Copeland A."/>
            <person name="Jando M."/>
            <person name="Mayilraj S."/>
            <person name="Glavina Del Rio T."/>
            <person name="Nolan M."/>
            <person name="Chen F."/>
            <person name="Lucas S."/>
            <person name="Tice H."/>
            <person name="Cheng J.F."/>
            <person name="Han C."/>
            <person name="Detter J.C."/>
            <person name="Bruce D."/>
            <person name="Goodwin L."/>
            <person name="Chain P."/>
            <person name="Pitluck S."/>
            <person name="Goker M."/>
            <person name="Ovchinikova G."/>
            <person name="Pati A."/>
            <person name="Ivanova N."/>
            <person name="Mavromatis K."/>
            <person name="Chen A."/>
            <person name="Palaniappan K."/>
            <person name="Land M."/>
            <person name="Hauser L."/>
            <person name="Chang Y.J."/>
            <person name="Jeffries C.D."/>
            <person name="Bristow J."/>
            <person name="Eisen J.A."/>
            <person name="Markowitz V."/>
            <person name="Hugenholtz P."/>
            <person name="Kyrpides N.C."/>
            <person name="Klenk H.P."/>
        </authorList>
    </citation>
    <scope>NUCLEOTIDE SEQUENCE [LARGE SCALE GENOMIC DNA]</scope>
    <source>
        <strain evidence="10">DSM 44728 / CIP 108903 / NRRL B-16338 / NBRC 102104 / LLR-40K-21</strain>
    </source>
</reference>
<feature type="domain" description="ABC3 transporter permease C-terminal" evidence="8">
    <location>
        <begin position="799"/>
        <end position="917"/>
    </location>
</feature>
<keyword evidence="3" id="KW-1003">Cell membrane</keyword>
<dbReference type="PANTHER" id="PTHR30489">
    <property type="entry name" value="LIPOPROTEIN-RELEASING SYSTEM TRANSMEMBRANE PROTEIN LOLE"/>
    <property type="match status" value="1"/>
</dbReference>
<dbReference type="RefSeq" id="WP_013016691.1">
    <property type="nucleotide sequence ID" value="NC_013947.1"/>
</dbReference>
<dbReference type="STRING" id="446470.Snas_1413"/>
<keyword evidence="6 7" id="KW-0472">Membrane</keyword>
<accession>D3PV67</accession>
<dbReference type="Pfam" id="PF02687">
    <property type="entry name" value="FtsX"/>
    <property type="match status" value="2"/>
</dbReference>
<dbReference type="HOGENOM" id="CLU_013247_0_0_11"/>
<feature type="transmembrane region" description="Helical" evidence="7">
    <location>
        <begin position="795"/>
        <end position="818"/>
    </location>
</feature>
<comment type="similarity">
    <text evidence="2">Belongs to the ABC-4 integral membrane protein family. LolC/E subfamily.</text>
</comment>
<keyword evidence="5 7" id="KW-1133">Transmembrane helix</keyword>
<feature type="transmembrane region" description="Helical" evidence="7">
    <location>
        <begin position="484"/>
        <end position="506"/>
    </location>
</feature>
<dbReference type="PANTHER" id="PTHR30489:SF0">
    <property type="entry name" value="LIPOPROTEIN-RELEASING SYSTEM TRANSMEMBRANE PROTEIN LOLE"/>
    <property type="match status" value="1"/>
</dbReference>
<dbReference type="InterPro" id="IPR051447">
    <property type="entry name" value="Lipoprotein-release_system"/>
</dbReference>
<gene>
    <name evidence="9" type="ordered locus">Snas_1413</name>
</gene>
<feature type="transmembrane region" description="Helical" evidence="7">
    <location>
        <begin position="436"/>
        <end position="463"/>
    </location>
</feature>
<feature type="transmembrane region" description="Helical" evidence="7">
    <location>
        <begin position="365"/>
        <end position="389"/>
    </location>
</feature>
<evidence type="ECO:0000256" key="4">
    <source>
        <dbReference type="ARBA" id="ARBA00022692"/>
    </source>
</evidence>
<evidence type="ECO:0000256" key="2">
    <source>
        <dbReference type="ARBA" id="ARBA00005236"/>
    </source>
</evidence>
<comment type="subcellular location">
    <subcellularLocation>
        <location evidence="1">Cell membrane</location>
        <topology evidence="1">Multi-pass membrane protein</topology>
    </subcellularLocation>
</comment>
<evidence type="ECO:0000256" key="3">
    <source>
        <dbReference type="ARBA" id="ARBA00022475"/>
    </source>
</evidence>
<dbReference type="KEGG" id="sna:Snas_1413"/>
<feature type="transmembrane region" description="Helical" evidence="7">
    <location>
        <begin position="319"/>
        <end position="345"/>
    </location>
</feature>
<evidence type="ECO:0000259" key="8">
    <source>
        <dbReference type="Pfam" id="PF02687"/>
    </source>
</evidence>
<dbReference type="InterPro" id="IPR003838">
    <property type="entry name" value="ABC3_permease_C"/>
</dbReference>
<sequence length="926" mass="96386">MSLSSLRVAFRIARRDARHTLGRSVLVVVLLALPVFAVTVGASLLDSFEPTPTEKATRDMGEADAIVDWEYDSPIVQAPTEREAGVKPDGGDAKTAEHSKAEILAKLPEGSRLVQITERDVTAQTPSGQTKLVFRGIPLRDKLTEGILSVVDGRAPGKNQVALSRAAADHLGLDIGDTMRLREPAGRFPVVGIVEDPAAIDVEFAVAPPGTVDGNHERWLADTPGDIGWDQVREYNADGMAVYSHAVAADPPAPPPQFTVEPEPRTQTLIMIGFLIVMIGLEVVLLAGPAFAISAKRRTREFGLLSANGATPGQVRHTVLAAGILLGGLAAVIGIALGVATTFAVTPFAEDIVGARMAGLRFWPALTIPAALLAILTGLLAALVPAFTVARQSVVAALSGRRGDTRSRKLWLITGLSLVGAGVVCALVGVETLGALLPAGVVIAELGLVLCTPALVGLISRLGRHLPLSPRLALRDAGRNRSSAAPAISAIMAVVAAGVAATMFLVGDTERVTDGAGRIAPIGSVTADVQVSYDDPDHPKGTDKARKALEQAANDTAAAMREHLPVTQVHQLPSMTCRADKLADFCQVKVTYPKHKTCPFDVSDGTVLPEAKQAEAAANPNCKARADGAVSSLLTYGTFVVDGGQVGALTGADPADVAAATEVLEAGGVVVNDPDLVQDGKATVELRRLNGGREVKPVDAMDLPAHALDTGSHNREQLLVSPQAAKKLNLIEGDTMEVFGATDRMPTVAEEEAFIQALSDKGINGETAGSSAEDGQPLVLANVVKEPAPPQMMRLILTLLAILSSALALAATAVATALTAAEARADLTTLGAIGASPSIRRKLSLCQAGVISILGTVLGVAAGVGACWVVMSALNAQLDDVYPREHLFSPMPPWNHILIALVAVPAIAMLGAGLLTRSRLPSERRE</sequence>
<feature type="transmembrane region" description="Helical" evidence="7">
    <location>
        <begin position="21"/>
        <end position="45"/>
    </location>
</feature>
<evidence type="ECO:0000256" key="5">
    <source>
        <dbReference type="ARBA" id="ARBA00022989"/>
    </source>
</evidence>
<evidence type="ECO:0000256" key="1">
    <source>
        <dbReference type="ARBA" id="ARBA00004651"/>
    </source>
</evidence>
<evidence type="ECO:0000313" key="9">
    <source>
        <dbReference type="EMBL" id="ADD41120.1"/>
    </source>
</evidence>
<dbReference type="EMBL" id="CP001778">
    <property type="protein sequence ID" value="ADD41120.1"/>
    <property type="molecule type" value="Genomic_DNA"/>
</dbReference>
<feature type="transmembrane region" description="Helical" evidence="7">
    <location>
        <begin position="894"/>
        <end position="915"/>
    </location>
</feature>
<dbReference type="Proteomes" id="UP000000844">
    <property type="component" value="Chromosome"/>
</dbReference>
<name>D3PV67_STANL</name>
<feature type="transmembrane region" description="Helical" evidence="7">
    <location>
        <begin position="850"/>
        <end position="874"/>
    </location>
</feature>
<keyword evidence="4 7" id="KW-0812">Transmembrane</keyword>
<keyword evidence="10" id="KW-1185">Reference proteome</keyword>
<feature type="transmembrane region" description="Helical" evidence="7">
    <location>
        <begin position="410"/>
        <end position="430"/>
    </location>
</feature>
<dbReference type="GO" id="GO:0044874">
    <property type="term" value="P:lipoprotein localization to outer membrane"/>
    <property type="evidence" value="ECO:0007669"/>
    <property type="project" value="TreeGrafter"/>
</dbReference>
<dbReference type="eggNOG" id="COG0577">
    <property type="taxonomic scope" value="Bacteria"/>
</dbReference>
<feature type="transmembrane region" description="Helical" evidence="7">
    <location>
        <begin position="269"/>
        <end position="293"/>
    </location>
</feature>
<organism evidence="9 10">
    <name type="scientific">Stackebrandtia nassauensis (strain DSM 44728 / CIP 108903 / NRRL B-16338 / NBRC 102104 / LLR-40K-21)</name>
    <dbReference type="NCBI Taxonomy" id="446470"/>
    <lineage>
        <taxon>Bacteria</taxon>
        <taxon>Bacillati</taxon>
        <taxon>Actinomycetota</taxon>
        <taxon>Actinomycetes</taxon>
        <taxon>Glycomycetales</taxon>
        <taxon>Glycomycetaceae</taxon>
        <taxon>Stackebrandtia</taxon>
    </lineage>
</organism>
<proteinExistence type="inferred from homology"/>
<dbReference type="OrthoDB" id="3405625at2"/>
<dbReference type="GO" id="GO:0098797">
    <property type="term" value="C:plasma membrane protein complex"/>
    <property type="evidence" value="ECO:0007669"/>
    <property type="project" value="TreeGrafter"/>
</dbReference>
<evidence type="ECO:0000256" key="6">
    <source>
        <dbReference type="ARBA" id="ARBA00023136"/>
    </source>
</evidence>